<proteinExistence type="predicted"/>
<accession>A0A1M5TZX4</accession>
<dbReference type="AlphaFoldDB" id="A0A1M5TZX4"/>
<reference evidence="1 2" key="1">
    <citation type="submission" date="2016-11" db="EMBL/GenBank/DDBJ databases">
        <authorList>
            <person name="Jaros S."/>
            <person name="Januszkiewicz K."/>
            <person name="Wedrychowicz H."/>
        </authorList>
    </citation>
    <scope>NUCLEOTIDE SEQUENCE [LARGE SCALE GENOMIC DNA]</scope>
    <source>
        <strain evidence="1 2">GAS242</strain>
    </source>
</reference>
<organism evidence="1 2">
    <name type="scientific">Bradyrhizobium erythrophlei</name>
    <dbReference type="NCBI Taxonomy" id="1437360"/>
    <lineage>
        <taxon>Bacteria</taxon>
        <taxon>Pseudomonadati</taxon>
        <taxon>Pseudomonadota</taxon>
        <taxon>Alphaproteobacteria</taxon>
        <taxon>Hyphomicrobiales</taxon>
        <taxon>Nitrobacteraceae</taxon>
        <taxon>Bradyrhizobium</taxon>
    </lineage>
</organism>
<evidence type="ECO:0000313" key="1">
    <source>
        <dbReference type="EMBL" id="SHH56166.1"/>
    </source>
</evidence>
<dbReference type="EMBL" id="LT670818">
    <property type="protein sequence ID" value="SHH56166.1"/>
    <property type="molecule type" value="Genomic_DNA"/>
</dbReference>
<evidence type="ECO:0008006" key="3">
    <source>
        <dbReference type="Google" id="ProtNLM"/>
    </source>
</evidence>
<dbReference type="RefSeq" id="WP_154073709.1">
    <property type="nucleotide sequence ID" value="NZ_LT670818.1"/>
</dbReference>
<dbReference type="OrthoDB" id="7067390at2"/>
<sequence length="93" mass="10172">MTGFFNPLARRPKPGYREAVDRIKAETRSCLELSDDVTVSVTELNCREPGCPDTETIIAILRVGQSPRIARIHKAIPEVEMAELAAALSALPP</sequence>
<name>A0A1M5TZX4_9BRAD</name>
<protein>
    <recommendedName>
        <fullName evidence="3">Nitrate reductase</fullName>
    </recommendedName>
</protein>
<dbReference type="Proteomes" id="UP000190675">
    <property type="component" value="Chromosome I"/>
</dbReference>
<gene>
    <name evidence="1" type="ORF">SAMN05444169_8083</name>
</gene>
<evidence type="ECO:0000313" key="2">
    <source>
        <dbReference type="Proteomes" id="UP000190675"/>
    </source>
</evidence>